<feature type="domain" description="ATPase AAA-3" evidence="4">
    <location>
        <begin position="51"/>
        <end position="181"/>
    </location>
</feature>
<dbReference type="PANTHER" id="PTHR42759:SF5">
    <property type="entry name" value="METHANOL DEHYDROGENASE REGULATOR"/>
    <property type="match status" value="1"/>
</dbReference>
<dbReference type="Gene3D" id="1.10.8.80">
    <property type="entry name" value="Magnesium chelatase subunit I, C-Terminal domain"/>
    <property type="match status" value="1"/>
</dbReference>
<dbReference type="GO" id="GO:0016887">
    <property type="term" value="F:ATP hydrolysis activity"/>
    <property type="evidence" value="ECO:0007669"/>
    <property type="project" value="InterPro"/>
</dbReference>
<accession>A0A5B8Y393</accession>
<name>A0A4Y6PMZ8_PERCE</name>
<protein>
    <submittedName>
        <fullName evidence="6">MoxR family ATPase</fullName>
    </submittedName>
</protein>
<evidence type="ECO:0000256" key="1">
    <source>
        <dbReference type="ARBA" id="ARBA00022741"/>
    </source>
</evidence>
<dbReference type="PIRSF" id="PIRSF002849">
    <property type="entry name" value="AAA_ATPase_chaperone_MoxR_prd"/>
    <property type="match status" value="1"/>
</dbReference>
<dbReference type="SUPFAM" id="SSF52540">
    <property type="entry name" value="P-loop containing nucleoside triphosphate hydrolases"/>
    <property type="match status" value="1"/>
</dbReference>
<accession>A0A4Y6PMZ8</accession>
<comment type="similarity">
    <text evidence="3">Belongs to the MoxR family.</text>
</comment>
<dbReference type="OrthoDB" id="9808397at2"/>
<dbReference type="InterPro" id="IPR027417">
    <property type="entry name" value="P-loop_NTPase"/>
</dbReference>
<evidence type="ECO:0000313" key="6">
    <source>
        <dbReference type="EMBL" id="QDG49672.1"/>
    </source>
</evidence>
<dbReference type="AlphaFoldDB" id="A0A4Y6PMZ8"/>
<reference evidence="6 7" key="1">
    <citation type="submission" date="2019-06" db="EMBL/GenBank/DDBJ databases">
        <title>Persicimonas caeni gen. nov., sp. nov., a predatory bacterium isolated from solar saltern.</title>
        <authorList>
            <person name="Wang S."/>
        </authorList>
    </citation>
    <scope>NUCLEOTIDE SEQUENCE [LARGE SCALE GENOMIC DNA]</scope>
    <source>
        <strain evidence="6 7">YN101</strain>
    </source>
</reference>
<dbReference type="PANTHER" id="PTHR42759">
    <property type="entry name" value="MOXR FAMILY PROTEIN"/>
    <property type="match status" value="1"/>
</dbReference>
<keyword evidence="7" id="KW-1185">Reference proteome</keyword>
<dbReference type="Proteomes" id="UP000315995">
    <property type="component" value="Chromosome"/>
</dbReference>
<keyword evidence="2" id="KW-0067">ATP-binding</keyword>
<evidence type="ECO:0000256" key="2">
    <source>
        <dbReference type="ARBA" id="ARBA00022840"/>
    </source>
</evidence>
<evidence type="ECO:0000256" key="3">
    <source>
        <dbReference type="ARBA" id="ARBA00061607"/>
    </source>
</evidence>
<proteinExistence type="inferred from homology"/>
<evidence type="ECO:0000259" key="4">
    <source>
        <dbReference type="Pfam" id="PF07726"/>
    </source>
</evidence>
<dbReference type="InterPro" id="IPR050764">
    <property type="entry name" value="CbbQ/NirQ/NorQ/GpvN"/>
</dbReference>
<evidence type="ECO:0000313" key="7">
    <source>
        <dbReference type="Proteomes" id="UP000315995"/>
    </source>
</evidence>
<organism evidence="6 7">
    <name type="scientific">Persicimonas caeni</name>
    <dbReference type="NCBI Taxonomy" id="2292766"/>
    <lineage>
        <taxon>Bacteria</taxon>
        <taxon>Deltaproteobacteria</taxon>
        <taxon>Bradymonadales</taxon>
        <taxon>Bradymonadaceae</taxon>
        <taxon>Persicimonas</taxon>
    </lineage>
</organism>
<dbReference type="FunFam" id="3.40.50.300:FF:000640">
    <property type="entry name" value="MoxR family ATPase"/>
    <property type="match status" value="1"/>
</dbReference>
<keyword evidence="1" id="KW-0547">Nucleotide-binding</keyword>
<dbReference type="Gene3D" id="3.40.50.300">
    <property type="entry name" value="P-loop containing nucleotide triphosphate hydrolases"/>
    <property type="match status" value="1"/>
</dbReference>
<evidence type="ECO:0000259" key="5">
    <source>
        <dbReference type="Pfam" id="PF17863"/>
    </source>
</evidence>
<dbReference type="CDD" id="cd00009">
    <property type="entry name" value="AAA"/>
    <property type="match status" value="1"/>
</dbReference>
<dbReference type="EMBL" id="CP041186">
    <property type="protein sequence ID" value="QDG49672.1"/>
    <property type="molecule type" value="Genomic_DNA"/>
</dbReference>
<dbReference type="Pfam" id="PF07726">
    <property type="entry name" value="AAA_3"/>
    <property type="match status" value="1"/>
</dbReference>
<dbReference type="Pfam" id="PF17863">
    <property type="entry name" value="AAA_lid_2"/>
    <property type="match status" value="1"/>
</dbReference>
<feature type="domain" description="ChlI/MoxR AAA lid" evidence="5">
    <location>
        <begin position="244"/>
        <end position="305"/>
    </location>
</feature>
<sequence>MVQSSTKSQSPPVETVSLDRLTDLQANVESVFQGKTRVVRYTLACLLAGGHVLLEDVPGVGKTTLALALARSMGLSFQRIQFTSDLLPSDIIGVSVYRPETGDFDFKPGPLFAGVILADEINRTTPRTQSALLEAMSEGKVSVDNVTHQLPDPFLVIATQNPLEHHGTYPLPESQLDRFLMRLSIGYPSRRIERQILLERRLAEPVHELEAALDVSEFRALQQKAARVRLDETLVDYLMEVVDKTRRDTRVRIGVSTRGALAMARVARAWALVQGRDFCIPDDLRELFVPCFAHRLALAGSAGDGDKDQAEMVMEELVSEVPTPT</sequence>
<dbReference type="InterPro" id="IPR041628">
    <property type="entry name" value="ChlI/MoxR_AAA_lid"/>
</dbReference>
<dbReference type="GO" id="GO:0005524">
    <property type="term" value="F:ATP binding"/>
    <property type="evidence" value="ECO:0007669"/>
    <property type="project" value="UniProtKB-KW"/>
</dbReference>
<dbReference type="InterPro" id="IPR011703">
    <property type="entry name" value="ATPase_AAA-3"/>
</dbReference>
<gene>
    <name evidence="6" type="ORF">FIV42_02625</name>
</gene>